<dbReference type="AlphaFoldDB" id="A0A105SMB9"/>
<dbReference type="GO" id="GO:0016020">
    <property type="term" value="C:membrane"/>
    <property type="evidence" value="ECO:0007669"/>
    <property type="project" value="TreeGrafter"/>
</dbReference>
<name>A0A105SMB9_9BURK</name>
<proteinExistence type="inferred from homology"/>
<gene>
    <name evidence="5" type="ORF">WJ68_12460</name>
    <name evidence="6" type="ORF">WL73_27905</name>
</gene>
<accession>A0A105SMB9</accession>
<dbReference type="PANTHER" id="PTHR46332:SF5">
    <property type="entry name" value="ASPARTATE BETA-HYDROXYLASE DOMAIN CONTAINING 2"/>
    <property type="match status" value="1"/>
</dbReference>
<dbReference type="Proteomes" id="UP000062998">
    <property type="component" value="Unassembled WGS sequence"/>
</dbReference>
<dbReference type="Pfam" id="PF05118">
    <property type="entry name" value="Asp_Arg_Hydrox"/>
    <property type="match status" value="1"/>
</dbReference>
<organism evidence="6 8">
    <name type="scientific">Burkholderia ubonensis</name>
    <dbReference type="NCBI Taxonomy" id="101571"/>
    <lineage>
        <taxon>Bacteria</taxon>
        <taxon>Pseudomonadati</taxon>
        <taxon>Pseudomonadota</taxon>
        <taxon>Betaproteobacteria</taxon>
        <taxon>Burkholderiales</taxon>
        <taxon>Burkholderiaceae</taxon>
        <taxon>Burkholderia</taxon>
        <taxon>Burkholderia cepacia complex</taxon>
    </lineage>
</organism>
<evidence type="ECO:0000259" key="4">
    <source>
        <dbReference type="Pfam" id="PF05118"/>
    </source>
</evidence>
<sequence>MFFNPSTFAFTEPLAAHWRTVHAECAALPAREFVAWPETGLYNQGWDVYGLVLQGQPLIENCIFCPDTTALLERVPGVRTAGFSRLASGTVIAPHVGYSGDVLRLHLTLRAAGDCGLRVGTEVRRWAPGQCLVFDDTVEHEAWNRSDAERIVLLVDFAKPRGFDADGHR</sequence>
<evidence type="ECO:0000313" key="7">
    <source>
        <dbReference type="Proteomes" id="UP000057910"/>
    </source>
</evidence>
<dbReference type="OrthoDB" id="21665at2"/>
<comment type="similarity">
    <text evidence="1">Belongs to the aspartyl/asparaginyl beta-hydroxylase family.</text>
</comment>
<feature type="domain" description="Aspartyl/asparaginy/proline hydroxylase" evidence="4">
    <location>
        <begin position="16"/>
        <end position="160"/>
    </location>
</feature>
<keyword evidence="3" id="KW-0560">Oxidoreductase</keyword>
<keyword evidence="2" id="KW-0223">Dioxygenase</keyword>
<dbReference type="RefSeq" id="WP_059712430.1">
    <property type="nucleotide sequence ID" value="NZ_LOYE01000005.1"/>
</dbReference>
<evidence type="ECO:0000313" key="5">
    <source>
        <dbReference type="EMBL" id="KVN85826.1"/>
    </source>
</evidence>
<evidence type="ECO:0000256" key="3">
    <source>
        <dbReference type="ARBA" id="ARBA00023002"/>
    </source>
</evidence>
<dbReference type="Gene3D" id="2.60.120.330">
    <property type="entry name" value="B-lactam Antibiotic, Isopenicillin N Synthase, Chain"/>
    <property type="match status" value="1"/>
</dbReference>
<dbReference type="PANTHER" id="PTHR46332">
    <property type="entry name" value="ASPARTATE BETA-HYDROXYLASE DOMAIN-CONTAINING PROTEIN 2"/>
    <property type="match status" value="1"/>
</dbReference>
<evidence type="ECO:0000256" key="2">
    <source>
        <dbReference type="ARBA" id="ARBA00022964"/>
    </source>
</evidence>
<evidence type="ECO:0000256" key="1">
    <source>
        <dbReference type="ARBA" id="ARBA00007730"/>
    </source>
</evidence>
<dbReference type="InterPro" id="IPR051821">
    <property type="entry name" value="Asp/Asn_beta-hydroxylase"/>
</dbReference>
<dbReference type="Proteomes" id="UP000057910">
    <property type="component" value="Unassembled WGS sequence"/>
</dbReference>
<dbReference type="GO" id="GO:0051213">
    <property type="term" value="F:dioxygenase activity"/>
    <property type="evidence" value="ECO:0007669"/>
    <property type="project" value="UniProtKB-KW"/>
</dbReference>
<dbReference type="InterPro" id="IPR007803">
    <property type="entry name" value="Asp/Arg/Pro-Hydrxlase"/>
</dbReference>
<dbReference type="EMBL" id="LPAD01000059">
    <property type="protein sequence ID" value="KVN85826.1"/>
    <property type="molecule type" value="Genomic_DNA"/>
</dbReference>
<reference evidence="7 8" key="1">
    <citation type="submission" date="2015-11" db="EMBL/GenBank/DDBJ databases">
        <title>Expanding the genomic diversity of Burkholderia species for the development of highly accurate diagnostics.</title>
        <authorList>
            <person name="Sahl J."/>
            <person name="Keim P."/>
            <person name="Wagner D."/>
        </authorList>
    </citation>
    <scope>NUCLEOTIDE SEQUENCE [LARGE SCALE GENOMIC DNA]</scope>
    <source>
        <strain evidence="5 7">MSMB1585WGS</strain>
        <strain evidence="6 8">MSMB2167WGS</strain>
    </source>
</reference>
<dbReference type="EMBL" id="LPIX01000105">
    <property type="protein sequence ID" value="KWD92928.1"/>
    <property type="molecule type" value="Genomic_DNA"/>
</dbReference>
<dbReference type="SUPFAM" id="SSF51197">
    <property type="entry name" value="Clavaminate synthase-like"/>
    <property type="match status" value="1"/>
</dbReference>
<evidence type="ECO:0000313" key="8">
    <source>
        <dbReference type="Proteomes" id="UP000062998"/>
    </source>
</evidence>
<protein>
    <submittedName>
        <fullName evidence="6">Hydroxylase</fullName>
    </submittedName>
</protein>
<dbReference type="InterPro" id="IPR027443">
    <property type="entry name" value="IPNS-like_sf"/>
</dbReference>
<comment type="caution">
    <text evidence="6">The sequence shown here is derived from an EMBL/GenBank/DDBJ whole genome shotgun (WGS) entry which is preliminary data.</text>
</comment>
<evidence type="ECO:0000313" key="6">
    <source>
        <dbReference type="EMBL" id="KWD92928.1"/>
    </source>
</evidence>